<name>A0A5E4PWT9_9NEOP</name>
<dbReference type="Proteomes" id="UP000324832">
    <property type="component" value="Unassembled WGS sequence"/>
</dbReference>
<proteinExistence type="predicted"/>
<keyword evidence="1" id="KW-0862">Zinc</keyword>
<feature type="region of interest" description="Disordered" evidence="2">
    <location>
        <begin position="131"/>
        <end position="151"/>
    </location>
</feature>
<organism evidence="4 5">
    <name type="scientific">Leptidea sinapis</name>
    <dbReference type="NCBI Taxonomy" id="189913"/>
    <lineage>
        <taxon>Eukaryota</taxon>
        <taxon>Metazoa</taxon>
        <taxon>Ecdysozoa</taxon>
        <taxon>Arthropoda</taxon>
        <taxon>Hexapoda</taxon>
        <taxon>Insecta</taxon>
        <taxon>Pterygota</taxon>
        <taxon>Neoptera</taxon>
        <taxon>Endopterygota</taxon>
        <taxon>Lepidoptera</taxon>
        <taxon>Glossata</taxon>
        <taxon>Ditrysia</taxon>
        <taxon>Papilionoidea</taxon>
        <taxon>Pieridae</taxon>
        <taxon>Dismorphiinae</taxon>
        <taxon>Leptidea</taxon>
    </lineage>
</organism>
<keyword evidence="5" id="KW-1185">Reference proteome</keyword>
<evidence type="ECO:0000259" key="3">
    <source>
        <dbReference type="PROSITE" id="PS50157"/>
    </source>
</evidence>
<evidence type="ECO:0000256" key="1">
    <source>
        <dbReference type="PROSITE-ProRule" id="PRU00042"/>
    </source>
</evidence>
<accession>A0A5E4PWT9</accession>
<gene>
    <name evidence="4" type="ORF">LSINAPIS_LOCUS3378</name>
</gene>
<dbReference type="InterPro" id="IPR013087">
    <property type="entry name" value="Znf_C2H2_type"/>
</dbReference>
<dbReference type="GO" id="GO:0008270">
    <property type="term" value="F:zinc ion binding"/>
    <property type="evidence" value="ECO:0007669"/>
    <property type="project" value="UniProtKB-KW"/>
</dbReference>
<evidence type="ECO:0000256" key="2">
    <source>
        <dbReference type="SAM" id="MobiDB-lite"/>
    </source>
</evidence>
<dbReference type="Pfam" id="PF00096">
    <property type="entry name" value="zf-C2H2"/>
    <property type="match status" value="2"/>
</dbReference>
<keyword evidence="1" id="KW-0863">Zinc-finger</keyword>
<evidence type="ECO:0000313" key="5">
    <source>
        <dbReference type="Proteomes" id="UP000324832"/>
    </source>
</evidence>
<dbReference type="PROSITE" id="PS00028">
    <property type="entry name" value="ZINC_FINGER_C2H2_1"/>
    <property type="match status" value="2"/>
</dbReference>
<dbReference type="SUPFAM" id="SSF57667">
    <property type="entry name" value="beta-beta-alpha zinc fingers"/>
    <property type="match status" value="1"/>
</dbReference>
<dbReference type="InterPro" id="IPR036236">
    <property type="entry name" value="Znf_C2H2_sf"/>
</dbReference>
<dbReference type="SMART" id="SM00355">
    <property type="entry name" value="ZnF_C2H2"/>
    <property type="match status" value="2"/>
</dbReference>
<dbReference type="Gene3D" id="3.30.160.60">
    <property type="entry name" value="Classic Zinc Finger"/>
    <property type="match status" value="1"/>
</dbReference>
<feature type="domain" description="C2H2-type" evidence="3">
    <location>
        <begin position="112"/>
        <end position="139"/>
    </location>
</feature>
<evidence type="ECO:0000313" key="4">
    <source>
        <dbReference type="EMBL" id="VVC90480.1"/>
    </source>
</evidence>
<reference evidence="4 5" key="1">
    <citation type="submission" date="2017-07" db="EMBL/GenBank/DDBJ databases">
        <authorList>
            <person name="Talla V."/>
            <person name="Backstrom N."/>
        </authorList>
    </citation>
    <scope>NUCLEOTIDE SEQUENCE [LARGE SCALE GENOMIC DNA]</scope>
</reference>
<feature type="domain" description="C2H2-type" evidence="3">
    <location>
        <begin position="76"/>
        <end position="104"/>
    </location>
</feature>
<protein>
    <recommendedName>
        <fullName evidence="3">C2H2-type domain-containing protein</fullName>
    </recommendedName>
</protein>
<dbReference type="EMBL" id="FZQP02000793">
    <property type="protein sequence ID" value="VVC90480.1"/>
    <property type="molecule type" value="Genomic_DNA"/>
</dbReference>
<keyword evidence="1" id="KW-0479">Metal-binding</keyword>
<sequence>MDKCGICLKPAEQLFETGNDGVYACFKCQPLVPEVTIGDSEPTSSEHSNDEIKQEVTNLNQHRKRHLSGRPLESSYQCPVCGEQFAQRNHMYTHRREAHSVLKASLPLRVRFACSYCDVKVATERHLQAHIAQHHSEDPEDDNDERPVRTE</sequence>
<dbReference type="AlphaFoldDB" id="A0A5E4PWT9"/>
<dbReference type="PROSITE" id="PS50157">
    <property type="entry name" value="ZINC_FINGER_C2H2_2"/>
    <property type="match status" value="2"/>
</dbReference>